<dbReference type="SUPFAM" id="SSF69118">
    <property type="entry name" value="AhpD-like"/>
    <property type="match status" value="2"/>
</dbReference>
<dbReference type="RefSeq" id="WP_275118441.1">
    <property type="nucleotide sequence ID" value="NZ_JAOTPO010000006.1"/>
</dbReference>
<proteinExistence type="predicted"/>
<accession>A0ABT5VEQ9</accession>
<dbReference type="Proteomes" id="UP001148125">
    <property type="component" value="Unassembled WGS sequence"/>
</dbReference>
<gene>
    <name evidence="2" type="ORF">N7Z68_10535</name>
</gene>
<dbReference type="InterPro" id="IPR003779">
    <property type="entry name" value="CMD-like"/>
</dbReference>
<name>A0ABT5VEQ9_9BACI</name>
<comment type="caution">
    <text evidence="2">The sequence shown here is derived from an EMBL/GenBank/DDBJ whole genome shotgun (WGS) entry which is preliminary data.</text>
</comment>
<evidence type="ECO:0000259" key="1">
    <source>
        <dbReference type="Pfam" id="PF02627"/>
    </source>
</evidence>
<dbReference type="PANTHER" id="PTHR33930">
    <property type="entry name" value="ALKYL HYDROPEROXIDE REDUCTASE AHPD"/>
    <property type="match status" value="1"/>
</dbReference>
<dbReference type="Pfam" id="PF02627">
    <property type="entry name" value="CMD"/>
    <property type="match status" value="2"/>
</dbReference>
<reference evidence="2" key="1">
    <citation type="submission" date="2024-05" db="EMBL/GenBank/DDBJ databases">
        <title>Alkalihalobacillus sp. strain MEB203 novel alkaliphilic bacterium from Lonar Lake, India.</title>
        <authorList>
            <person name="Joshi A."/>
            <person name="Thite S."/>
            <person name="Mengade P."/>
        </authorList>
    </citation>
    <scope>NUCLEOTIDE SEQUENCE</scope>
    <source>
        <strain evidence="2">MEB 203</strain>
    </source>
</reference>
<feature type="domain" description="Carboxymuconolactone decarboxylase-like" evidence="1">
    <location>
        <begin position="133"/>
        <end position="214"/>
    </location>
</feature>
<organism evidence="2 3">
    <name type="scientific">Alkalihalobacterium chitinilyticum</name>
    <dbReference type="NCBI Taxonomy" id="2980103"/>
    <lineage>
        <taxon>Bacteria</taxon>
        <taxon>Bacillati</taxon>
        <taxon>Bacillota</taxon>
        <taxon>Bacilli</taxon>
        <taxon>Bacillales</taxon>
        <taxon>Bacillaceae</taxon>
        <taxon>Alkalihalobacterium</taxon>
    </lineage>
</organism>
<dbReference type="PANTHER" id="PTHR33930:SF8">
    <property type="entry name" value="4-CARBOXYMUCONOLACTONE DECARBOXYLASE"/>
    <property type="match status" value="1"/>
</dbReference>
<evidence type="ECO:0000313" key="2">
    <source>
        <dbReference type="EMBL" id="MDE5413822.1"/>
    </source>
</evidence>
<dbReference type="InterPro" id="IPR029032">
    <property type="entry name" value="AhpD-like"/>
</dbReference>
<dbReference type="NCBIfam" id="TIGR00778">
    <property type="entry name" value="ahpD_dom"/>
    <property type="match status" value="2"/>
</dbReference>
<feature type="domain" description="Carboxymuconolactone decarboxylase-like" evidence="1">
    <location>
        <begin position="24"/>
        <end position="105"/>
    </location>
</feature>
<protein>
    <submittedName>
        <fullName evidence="2">Carboxymuconolactone decarboxylase family protein</fullName>
    </submittedName>
</protein>
<evidence type="ECO:0000313" key="3">
    <source>
        <dbReference type="Proteomes" id="UP001148125"/>
    </source>
</evidence>
<sequence length="218" mass="23517">MSDKDSLYKKSTFNRLGELNQYVPDSFKAFLNFDQQALGSGELTTKQKELIAVAIAHITGCPYCIDLHVSNSKKEEVTLEELSESIMVATALKAGSALAHGVNALNSYTEDTEVLYKQQYFGRIMEFSKLTGDSFAAFIDFDQKALKDGALSSKEKEIIAVACAHTTGCPYCIDLHTKAAKKAGASLNELAEAVMVATALKAGSALAHAVNMLEAYDA</sequence>
<dbReference type="InterPro" id="IPR004675">
    <property type="entry name" value="AhpD_core"/>
</dbReference>
<keyword evidence="3" id="KW-1185">Reference proteome</keyword>
<dbReference type="EMBL" id="JAOTPO010000006">
    <property type="protein sequence ID" value="MDE5413822.1"/>
    <property type="molecule type" value="Genomic_DNA"/>
</dbReference>
<dbReference type="Gene3D" id="1.20.1290.10">
    <property type="entry name" value="AhpD-like"/>
    <property type="match status" value="2"/>
</dbReference>